<dbReference type="RefSeq" id="WP_159751652.1">
    <property type="nucleotide sequence ID" value="NZ_WUQX01000001.1"/>
</dbReference>
<keyword evidence="1" id="KW-1133">Transmembrane helix</keyword>
<proteinExistence type="predicted"/>
<name>A0A7X3MHH8_9FIRM</name>
<sequence length="203" mass="23672">MKTNIIINSNDKDFSLLKFALLYYDDITVQIPTTFMATVNLPIGQSPEQFYKANDLNTYIDTLEFFNEKEINPTLDYLSKQGVIQVDSYMQNRLFDGFRGRLTGHSYKAPNLINSKMDEENNREFTGCLFQNMCDINRIKKNSKLMEVIEKELLKGFKGFLIKENSYIIEENATISNRDFCSYWMILLIPNIIIIYINSMGIM</sequence>
<dbReference type="AlphaFoldDB" id="A0A7X3MHH8"/>
<evidence type="ECO:0000313" key="3">
    <source>
        <dbReference type="Proteomes" id="UP000460412"/>
    </source>
</evidence>
<feature type="transmembrane region" description="Helical" evidence="1">
    <location>
        <begin position="183"/>
        <end position="202"/>
    </location>
</feature>
<reference evidence="2 3" key="1">
    <citation type="submission" date="2019-12" db="EMBL/GenBank/DDBJ databases">
        <title>Sporaefaciens musculi gen. nov., sp. nov., a novel bacterium isolated from the caecum of an obese mouse.</title>
        <authorList>
            <person name="Rasmussen T.S."/>
            <person name="Streidl T."/>
            <person name="Hitch T.C.A."/>
            <person name="Wortmann E."/>
            <person name="Deptula P."/>
            <person name="Hansen M."/>
            <person name="Nielsen D.S."/>
            <person name="Clavel T."/>
            <person name="Vogensen F.K."/>
        </authorList>
    </citation>
    <scope>NUCLEOTIDE SEQUENCE [LARGE SCALE GENOMIC DNA]</scope>
    <source>
        <strain evidence="2 3">WCA-9-b2</strain>
    </source>
</reference>
<evidence type="ECO:0000256" key="1">
    <source>
        <dbReference type="SAM" id="Phobius"/>
    </source>
</evidence>
<comment type="caution">
    <text evidence="2">The sequence shown here is derived from an EMBL/GenBank/DDBJ whole genome shotgun (WGS) entry which is preliminary data.</text>
</comment>
<protein>
    <submittedName>
        <fullName evidence="2">Uncharacterized protein</fullName>
    </submittedName>
</protein>
<dbReference type="EMBL" id="WUQX01000001">
    <property type="protein sequence ID" value="MXP76523.1"/>
    <property type="molecule type" value="Genomic_DNA"/>
</dbReference>
<gene>
    <name evidence="2" type="ORF">GN277_14320</name>
</gene>
<evidence type="ECO:0000313" key="2">
    <source>
        <dbReference type="EMBL" id="MXP76523.1"/>
    </source>
</evidence>
<keyword evidence="1" id="KW-0472">Membrane</keyword>
<organism evidence="2 3">
    <name type="scientific">Sporofaciens musculi</name>
    <dbReference type="NCBI Taxonomy" id="2681861"/>
    <lineage>
        <taxon>Bacteria</taxon>
        <taxon>Bacillati</taxon>
        <taxon>Bacillota</taxon>
        <taxon>Clostridia</taxon>
        <taxon>Lachnospirales</taxon>
        <taxon>Lachnospiraceae</taxon>
        <taxon>Sporofaciens</taxon>
    </lineage>
</organism>
<keyword evidence="1" id="KW-0812">Transmembrane</keyword>
<dbReference type="Proteomes" id="UP000460412">
    <property type="component" value="Unassembled WGS sequence"/>
</dbReference>
<keyword evidence="3" id="KW-1185">Reference proteome</keyword>
<accession>A0A7X3MHH8</accession>